<dbReference type="Pfam" id="PF08448">
    <property type="entry name" value="PAS_4"/>
    <property type="match status" value="1"/>
</dbReference>
<dbReference type="PROSITE" id="PS50883">
    <property type="entry name" value="EAL"/>
    <property type="match status" value="1"/>
</dbReference>
<dbReference type="SMART" id="SM00267">
    <property type="entry name" value="GGDEF"/>
    <property type="match status" value="1"/>
</dbReference>
<dbReference type="InterPro" id="IPR052155">
    <property type="entry name" value="Biofilm_reg_signaling"/>
</dbReference>
<feature type="region of interest" description="Disordered" evidence="1">
    <location>
        <begin position="1"/>
        <end position="21"/>
    </location>
</feature>
<evidence type="ECO:0000259" key="4">
    <source>
        <dbReference type="PROSITE" id="PS50887"/>
    </source>
</evidence>
<dbReference type="EMBL" id="QPJK01000001">
    <property type="protein sequence ID" value="RCW75940.1"/>
    <property type="molecule type" value="Genomic_DNA"/>
</dbReference>
<comment type="caution">
    <text evidence="5">The sequence shown here is derived from an EMBL/GenBank/DDBJ whole genome shotgun (WGS) entry which is preliminary data.</text>
</comment>
<dbReference type="Pfam" id="PF00990">
    <property type="entry name" value="GGDEF"/>
    <property type="match status" value="1"/>
</dbReference>
<dbReference type="RefSeq" id="WP_114465618.1">
    <property type="nucleotide sequence ID" value="NZ_QPJK01000001.1"/>
</dbReference>
<keyword evidence="2" id="KW-1133">Transmembrane helix</keyword>
<keyword evidence="2" id="KW-0812">Transmembrane</keyword>
<dbReference type="InterPro" id="IPR035919">
    <property type="entry name" value="EAL_sf"/>
</dbReference>
<dbReference type="Gene3D" id="3.30.450.20">
    <property type="entry name" value="PAS domain"/>
    <property type="match status" value="1"/>
</dbReference>
<gene>
    <name evidence="5" type="ORF">DES41_101543</name>
</gene>
<dbReference type="InterPro" id="IPR000160">
    <property type="entry name" value="GGDEF_dom"/>
</dbReference>
<dbReference type="OrthoDB" id="9813903at2"/>
<dbReference type="SUPFAM" id="SSF55785">
    <property type="entry name" value="PYP-like sensor domain (PAS domain)"/>
    <property type="match status" value="1"/>
</dbReference>
<protein>
    <submittedName>
        <fullName evidence="5">Diguanylate cyclase (GGDEF)-like protein</fullName>
    </submittedName>
</protein>
<organism evidence="5 6">
    <name type="scientific">Pseudorhodoferax soli</name>
    <dbReference type="NCBI Taxonomy" id="545864"/>
    <lineage>
        <taxon>Bacteria</taxon>
        <taxon>Pseudomonadati</taxon>
        <taxon>Pseudomonadota</taxon>
        <taxon>Betaproteobacteria</taxon>
        <taxon>Burkholderiales</taxon>
        <taxon>Comamonadaceae</taxon>
    </lineage>
</organism>
<dbReference type="PANTHER" id="PTHR44757">
    <property type="entry name" value="DIGUANYLATE CYCLASE DGCP"/>
    <property type="match status" value="1"/>
</dbReference>
<dbReference type="Gene3D" id="3.20.20.450">
    <property type="entry name" value="EAL domain"/>
    <property type="match status" value="1"/>
</dbReference>
<dbReference type="SUPFAM" id="SSF141868">
    <property type="entry name" value="EAL domain-like"/>
    <property type="match status" value="1"/>
</dbReference>
<dbReference type="AlphaFoldDB" id="A0A368Y6N4"/>
<dbReference type="InterPro" id="IPR035965">
    <property type="entry name" value="PAS-like_dom_sf"/>
</dbReference>
<dbReference type="InterPro" id="IPR013656">
    <property type="entry name" value="PAS_4"/>
</dbReference>
<evidence type="ECO:0000256" key="2">
    <source>
        <dbReference type="SAM" id="Phobius"/>
    </source>
</evidence>
<dbReference type="Gene3D" id="3.30.70.270">
    <property type="match status" value="1"/>
</dbReference>
<dbReference type="Pfam" id="PF00563">
    <property type="entry name" value="EAL"/>
    <property type="match status" value="1"/>
</dbReference>
<evidence type="ECO:0000313" key="5">
    <source>
        <dbReference type="EMBL" id="RCW75940.1"/>
    </source>
</evidence>
<dbReference type="InterPro" id="IPR029787">
    <property type="entry name" value="Nucleotide_cyclase"/>
</dbReference>
<keyword evidence="6" id="KW-1185">Reference proteome</keyword>
<feature type="transmembrane region" description="Helical" evidence="2">
    <location>
        <begin position="24"/>
        <end position="48"/>
    </location>
</feature>
<dbReference type="PROSITE" id="PS50887">
    <property type="entry name" value="GGDEF"/>
    <property type="match status" value="1"/>
</dbReference>
<sequence length="724" mass="78172">MSALLPRPVDPTGRRSTRPRRRNLAAAAAARATWWFAGAAVTLLLAWWQPEGLQHLDQLAYHLLQPGAAAPATLAIPRAAVIEPVPTPLAALFTLLLVSAVALRPRGALARGLLALALLCLPLAASAALLTQHRWLPPALPVAGLAVALGFREAARARAVQRQLQRTRAQAQAALRAIDDAVLTVDGAEHTVRFANPSAVQQAAPRALEGRPLAIAYPLEAQSHEALHAAITACVAQGVSVRVRELLRLRSADGLRSLRATVSPLRATDGEIDGAVLVFTDMTGALEAAREREHAATHDALTGLPNRVLLHERLQLALSRVKRQHSVAAILFVDLDRFKHINDTLGHRTGDAMLRVLAQRLQALCRNTDTVARWGGDEFVLILEDVGGPEGAALGASKIVDALSRDVALGPEFNHRLLPSSASVGVVLVPRDGTQIEDLLSKADMAMYRAKGQPKASFHIWASDINARMHDRLAREVDLRQALLHERLEVHYQPQFAFDTGRMIGMEALMRWEQVPGQYVPPSEFIQLAEESGLIVDMGAWAVRQVTRQLASWLAAGLQPVPVAVNVSARQWTNGEIVQVVRLALRESAIPPALLRLEITETVAMGEGDQIIGLLHDIHALGIRLSLDDFGTGYSSLAYLKRFPLDELKIDRSFVTALPQDQQDAAIVHATVALARGLGLRVLAEGVETQAQAEFLAACGCDGAQGFLYSLPEMAEAAALRLQG</sequence>
<dbReference type="InterPro" id="IPR001633">
    <property type="entry name" value="EAL_dom"/>
</dbReference>
<reference evidence="5 6" key="1">
    <citation type="submission" date="2018-07" db="EMBL/GenBank/DDBJ databases">
        <title>Genomic Encyclopedia of Type Strains, Phase IV (KMG-IV): sequencing the most valuable type-strain genomes for metagenomic binning, comparative biology and taxonomic classification.</title>
        <authorList>
            <person name="Goeker M."/>
        </authorList>
    </citation>
    <scope>NUCLEOTIDE SEQUENCE [LARGE SCALE GENOMIC DNA]</scope>
    <source>
        <strain evidence="5 6">DSM 21634</strain>
    </source>
</reference>
<feature type="transmembrane region" description="Helical" evidence="2">
    <location>
        <begin position="110"/>
        <end position="129"/>
    </location>
</feature>
<dbReference type="Proteomes" id="UP000252884">
    <property type="component" value="Unassembled WGS sequence"/>
</dbReference>
<feature type="domain" description="EAL" evidence="3">
    <location>
        <begin position="472"/>
        <end position="724"/>
    </location>
</feature>
<dbReference type="InterPro" id="IPR043128">
    <property type="entry name" value="Rev_trsase/Diguanyl_cyclase"/>
</dbReference>
<evidence type="ECO:0000256" key="1">
    <source>
        <dbReference type="SAM" id="MobiDB-lite"/>
    </source>
</evidence>
<dbReference type="PANTHER" id="PTHR44757:SF2">
    <property type="entry name" value="BIOFILM ARCHITECTURE MAINTENANCE PROTEIN MBAA"/>
    <property type="match status" value="1"/>
</dbReference>
<keyword evidence="2" id="KW-0472">Membrane</keyword>
<dbReference type="NCBIfam" id="TIGR00254">
    <property type="entry name" value="GGDEF"/>
    <property type="match status" value="1"/>
</dbReference>
<proteinExistence type="predicted"/>
<accession>A0A368Y6N4</accession>
<dbReference type="CDD" id="cd01949">
    <property type="entry name" value="GGDEF"/>
    <property type="match status" value="1"/>
</dbReference>
<evidence type="ECO:0000259" key="3">
    <source>
        <dbReference type="PROSITE" id="PS50883"/>
    </source>
</evidence>
<name>A0A368Y6N4_9BURK</name>
<evidence type="ECO:0000313" key="6">
    <source>
        <dbReference type="Proteomes" id="UP000252884"/>
    </source>
</evidence>
<dbReference type="SUPFAM" id="SSF55073">
    <property type="entry name" value="Nucleotide cyclase"/>
    <property type="match status" value="1"/>
</dbReference>
<dbReference type="SMART" id="SM00052">
    <property type="entry name" value="EAL"/>
    <property type="match status" value="1"/>
</dbReference>
<dbReference type="CDD" id="cd01948">
    <property type="entry name" value="EAL"/>
    <property type="match status" value="1"/>
</dbReference>
<feature type="domain" description="GGDEF" evidence="4">
    <location>
        <begin position="326"/>
        <end position="463"/>
    </location>
</feature>
<feature type="transmembrane region" description="Helical" evidence="2">
    <location>
        <begin position="85"/>
        <end position="103"/>
    </location>
</feature>